<dbReference type="EMBL" id="JAAIJR010000005">
    <property type="protein sequence ID" value="NEX19154.1"/>
    <property type="molecule type" value="Genomic_DNA"/>
</dbReference>
<dbReference type="Pfam" id="PF13591">
    <property type="entry name" value="MerR_2"/>
    <property type="match status" value="1"/>
</dbReference>
<evidence type="ECO:0000313" key="2">
    <source>
        <dbReference type="Proteomes" id="UP000471640"/>
    </source>
</evidence>
<dbReference type="AlphaFoldDB" id="A0A6P1DTY1"/>
<reference evidence="2" key="1">
    <citation type="journal article" date="2020" name="Microbiol. Resour. Announc.">
        <title>Draft Genome Sequences of Thiorhodococcus mannitoliphagus and Thiorhodococcus minor, Purple Sulfur Photosynthetic Bacteria in the Gammaproteobacterial Family Chromatiaceae.</title>
        <authorList>
            <person name="Aviles F.A."/>
            <person name="Meyer T.E."/>
            <person name="Kyndt J.A."/>
        </authorList>
    </citation>
    <scope>NUCLEOTIDE SEQUENCE [LARGE SCALE GENOMIC DNA]</scope>
    <source>
        <strain evidence="2">DSM 18266</strain>
    </source>
</reference>
<protein>
    <submittedName>
        <fullName evidence="1">MerR family transcriptional regulator</fullName>
    </submittedName>
</protein>
<organism evidence="1 2">
    <name type="scientific">Thiorhodococcus mannitoliphagus</name>
    <dbReference type="NCBI Taxonomy" id="329406"/>
    <lineage>
        <taxon>Bacteria</taxon>
        <taxon>Pseudomonadati</taxon>
        <taxon>Pseudomonadota</taxon>
        <taxon>Gammaproteobacteria</taxon>
        <taxon>Chromatiales</taxon>
        <taxon>Chromatiaceae</taxon>
        <taxon>Thiorhodococcus</taxon>
    </lineage>
</organism>
<reference evidence="1 2" key="2">
    <citation type="submission" date="2020-02" db="EMBL/GenBank/DDBJ databases">
        <title>Genome sequences of Thiorhodococcus mannitoliphagus and Thiorhodococcus minor, purple sulfur photosynthetic bacteria in the gammaproteobacterial family, Chromatiaceae.</title>
        <authorList>
            <person name="Aviles F.A."/>
            <person name="Meyer T.E."/>
            <person name="Kyndt J.A."/>
        </authorList>
    </citation>
    <scope>NUCLEOTIDE SEQUENCE [LARGE SCALE GENOMIC DNA]</scope>
    <source>
        <strain evidence="1 2">DSM 18266</strain>
    </source>
</reference>
<gene>
    <name evidence="1" type="ORF">G3480_02310</name>
</gene>
<sequence>MSLLSGELLEEDIELTLAELCRVCQLPAERVFELVDEGVVDPLGREPNQWRFQGISIRRVRCVQRLEQDLGVNIAGAALALDLLEELDQLRARLRRLEG</sequence>
<keyword evidence="2" id="KW-1185">Reference proteome</keyword>
<accession>A0A6P1DTY1</accession>
<comment type="caution">
    <text evidence="1">The sequence shown here is derived from an EMBL/GenBank/DDBJ whole genome shotgun (WGS) entry which is preliminary data.</text>
</comment>
<name>A0A6P1DTY1_9GAMM</name>
<dbReference type="Gene3D" id="1.10.1660.10">
    <property type="match status" value="1"/>
</dbReference>
<proteinExistence type="predicted"/>
<dbReference type="Proteomes" id="UP000471640">
    <property type="component" value="Unassembled WGS sequence"/>
</dbReference>
<evidence type="ECO:0000313" key="1">
    <source>
        <dbReference type="EMBL" id="NEX19154.1"/>
    </source>
</evidence>